<dbReference type="Gene3D" id="3.40.630.30">
    <property type="match status" value="1"/>
</dbReference>
<dbReference type="PANTHER" id="PTHR43792:SF13">
    <property type="entry name" value="ACETYLTRANSFERASE"/>
    <property type="match status" value="1"/>
</dbReference>
<dbReference type="InterPro" id="IPR016181">
    <property type="entry name" value="Acyl_CoA_acyltransferase"/>
</dbReference>
<reference evidence="2 3" key="1">
    <citation type="submission" date="2014-05" db="EMBL/GenBank/DDBJ databases">
        <title>Complete genome sequence of Corynebacterium marinum DSM 44953.</title>
        <authorList>
            <person name="Schaffert L."/>
            <person name="Albersmeier A."/>
            <person name="Kalinowski J."/>
            <person name="Ruckert C."/>
        </authorList>
    </citation>
    <scope>NUCLEOTIDE SEQUENCE [LARGE SCALE GENOMIC DNA]</scope>
    <source>
        <strain evidence="2 3">DSM 44953</strain>
    </source>
</reference>
<dbReference type="Pfam" id="PF13302">
    <property type="entry name" value="Acetyltransf_3"/>
    <property type="match status" value="1"/>
</dbReference>
<sequence length="187" mass="21528">MATITRTERLILMPLSSKHDEEAYKVYSDQRIWAHRPQARHEDVRETHQLIGRTQASWAAKDLGPWGVYLRDQPSEFIGVGGIELVDGRVWDLKYRFRPDKWGNGYATEVAEAALKAVRRMDPDTPVTARITTNHPASARILEKLGFRPVWEGRRVGTEEDPAEPDVRLYADRDLQPEILEFLKARP</sequence>
<organism evidence="2 3">
    <name type="scientific">Corynebacterium marinum DSM 44953</name>
    <dbReference type="NCBI Taxonomy" id="1224162"/>
    <lineage>
        <taxon>Bacteria</taxon>
        <taxon>Bacillati</taxon>
        <taxon>Actinomycetota</taxon>
        <taxon>Actinomycetes</taxon>
        <taxon>Mycobacteriales</taxon>
        <taxon>Corynebacteriaceae</taxon>
        <taxon>Corynebacterium</taxon>
    </lineage>
</organism>
<dbReference type="EMBL" id="CP007790">
    <property type="protein sequence ID" value="AJK68796.1"/>
    <property type="molecule type" value="Genomic_DNA"/>
</dbReference>
<dbReference type="AlphaFoldDB" id="A0A0B6TVP5"/>
<dbReference type="SUPFAM" id="SSF55729">
    <property type="entry name" value="Acyl-CoA N-acyltransferases (Nat)"/>
    <property type="match status" value="1"/>
</dbReference>
<dbReference type="PANTHER" id="PTHR43792">
    <property type="entry name" value="GNAT FAMILY, PUTATIVE (AFU_ORTHOLOGUE AFUA_3G00765)-RELATED-RELATED"/>
    <property type="match status" value="1"/>
</dbReference>
<dbReference type="GO" id="GO:0016747">
    <property type="term" value="F:acyltransferase activity, transferring groups other than amino-acyl groups"/>
    <property type="evidence" value="ECO:0007669"/>
    <property type="project" value="InterPro"/>
</dbReference>
<dbReference type="InterPro" id="IPR000182">
    <property type="entry name" value="GNAT_dom"/>
</dbReference>
<keyword evidence="3" id="KW-1185">Reference proteome</keyword>
<dbReference type="HOGENOM" id="CLU_013985_3_1_11"/>
<dbReference type="STRING" id="1224162.B840_05935"/>
<evidence type="ECO:0000313" key="3">
    <source>
        <dbReference type="Proteomes" id="UP000031928"/>
    </source>
</evidence>
<evidence type="ECO:0000259" key="1">
    <source>
        <dbReference type="PROSITE" id="PS51186"/>
    </source>
</evidence>
<feature type="domain" description="N-acetyltransferase" evidence="1">
    <location>
        <begin position="10"/>
        <end position="174"/>
    </location>
</feature>
<protein>
    <recommendedName>
        <fullName evidence="1">N-acetyltransferase domain-containing protein</fullName>
    </recommendedName>
</protein>
<gene>
    <name evidence="2" type="ORF">B840_05935</name>
</gene>
<dbReference type="Proteomes" id="UP000031928">
    <property type="component" value="Chromosome"/>
</dbReference>
<accession>A0A0B6TVP5</accession>
<dbReference type="PROSITE" id="PS51186">
    <property type="entry name" value="GNAT"/>
    <property type="match status" value="1"/>
</dbReference>
<evidence type="ECO:0000313" key="2">
    <source>
        <dbReference type="EMBL" id="AJK68796.1"/>
    </source>
</evidence>
<dbReference type="RefSeq" id="WP_042621369.1">
    <property type="nucleotide sequence ID" value="NZ_CP007790.1"/>
</dbReference>
<name>A0A0B6TVP5_9CORY</name>
<proteinExistence type="predicted"/>
<dbReference type="KEGG" id="cmq:B840_05935"/>
<dbReference type="InterPro" id="IPR051531">
    <property type="entry name" value="N-acetyltransferase"/>
</dbReference>
<dbReference type="OrthoDB" id="3533156at2"/>